<dbReference type="AlphaFoldDB" id="A0A4S2ERH5"/>
<dbReference type="Proteomes" id="UP000310032">
    <property type="component" value="Unassembled WGS sequence"/>
</dbReference>
<dbReference type="EMBL" id="SRYM01000015">
    <property type="protein sequence ID" value="TGY58869.1"/>
    <property type="molecule type" value="Genomic_DNA"/>
</dbReference>
<organism evidence="1 2">
    <name type="scientific">Parabacteroides distasonis</name>
    <dbReference type="NCBI Taxonomy" id="823"/>
    <lineage>
        <taxon>Bacteria</taxon>
        <taxon>Pseudomonadati</taxon>
        <taxon>Bacteroidota</taxon>
        <taxon>Bacteroidia</taxon>
        <taxon>Bacteroidales</taxon>
        <taxon>Tannerellaceae</taxon>
        <taxon>Parabacteroides</taxon>
    </lineage>
</organism>
<evidence type="ECO:0000313" key="1">
    <source>
        <dbReference type="EMBL" id="TGY58869.1"/>
    </source>
</evidence>
<gene>
    <name evidence="1" type="ORF">E5342_07260</name>
</gene>
<dbReference type="InterPro" id="IPR026408">
    <property type="entry name" value="GG_sam_targ_CFB"/>
</dbReference>
<accession>A0A4S2ERH5</accession>
<reference evidence="1 2" key="1">
    <citation type="submission" date="2019-04" db="EMBL/GenBank/DDBJ databases">
        <title>Microbes associate with the intestines of laboratory mice.</title>
        <authorList>
            <person name="Navarre W."/>
            <person name="Wong E."/>
            <person name="Huang K."/>
            <person name="Tropini C."/>
            <person name="Ng K."/>
            <person name="Yu B."/>
        </authorList>
    </citation>
    <scope>NUCLEOTIDE SEQUENCE [LARGE SCALE GENOMIC DNA]</scope>
    <source>
        <strain evidence="1 2">NM39_I3</strain>
    </source>
</reference>
<evidence type="ECO:0000313" key="2">
    <source>
        <dbReference type="Proteomes" id="UP000310032"/>
    </source>
</evidence>
<sequence>MKVLSKLSLREDARVLTPKEMKSLKGGSAYCRCSGESESFQISNCIYCQALCRYGAESCTTTP</sequence>
<protein>
    <submittedName>
        <fullName evidence="1">RSAM-modified peptide</fullName>
    </submittedName>
</protein>
<comment type="caution">
    <text evidence="1">The sequence shown here is derived from an EMBL/GenBank/DDBJ whole genome shotgun (WGS) entry which is preliminary data.</text>
</comment>
<dbReference type="NCBIfam" id="TIGR04149">
    <property type="entry name" value="GG_sam_targ_CFB"/>
    <property type="match status" value="1"/>
</dbReference>
<name>A0A4S2ERH5_PARDI</name>
<dbReference type="RefSeq" id="WP_135959113.1">
    <property type="nucleotide sequence ID" value="NZ_SRYM01000015.1"/>
</dbReference>
<proteinExistence type="predicted"/>